<protein>
    <submittedName>
        <fullName evidence="2">Uncharacterized protein</fullName>
    </submittedName>
</protein>
<sequence length="88" mass="8989">MNSAAKALSATELKKLVVAEGEVPGYTVEPVPASRARPITTSSARCRPLARVLSGLPPLDAATKTDRDERAPAPAGALSLPVLSAAGR</sequence>
<reference evidence="2 3" key="1">
    <citation type="submission" date="2016-10" db="EMBL/GenBank/DDBJ databases">
        <title>Genome sequence of Streptomyces sp. MUSC 1.</title>
        <authorList>
            <person name="Lee L.-H."/>
            <person name="Ser H.-L."/>
            <person name="Law J.W.-F."/>
        </authorList>
    </citation>
    <scope>NUCLEOTIDE SEQUENCE [LARGE SCALE GENOMIC DNA]</scope>
    <source>
        <strain evidence="2 3">MUSC 1</strain>
    </source>
</reference>
<proteinExistence type="predicted"/>
<feature type="region of interest" description="Disordered" evidence="1">
    <location>
        <begin position="57"/>
        <end position="88"/>
    </location>
</feature>
<evidence type="ECO:0000313" key="2">
    <source>
        <dbReference type="EMBL" id="OIK05049.1"/>
    </source>
</evidence>
<organism evidence="2 3">
    <name type="scientific">Streptomyces monashensis</name>
    <dbReference type="NCBI Taxonomy" id="1678012"/>
    <lineage>
        <taxon>Bacteria</taxon>
        <taxon>Bacillati</taxon>
        <taxon>Actinomycetota</taxon>
        <taxon>Actinomycetes</taxon>
        <taxon>Kitasatosporales</taxon>
        <taxon>Streptomycetaceae</taxon>
        <taxon>Streptomyces</taxon>
    </lineage>
</organism>
<keyword evidence="3" id="KW-1185">Reference proteome</keyword>
<accession>A0A1S2QFW5</accession>
<gene>
    <name evidence="2" type="ORF">BIV23_14645</name>
</gene>
<dbReference type="AlphaFoldDB" id="A0A1S2QFW5"/>
<dbReference type="EMBL" id="MLYO01000024">
    <property type="protein sequence ID" value="OIK05049.1"/>
    <property type="molecule type" value="Genomic_DNA"/>
</dbReference>
<dbReference type="Proteomes" id="UP000179642">
    <property type="component" value="Unassembled WGS sequence"/>
</dbReference>
<comment type="caution">
    <text evidence="2">The sequence shown here is derived from an EMBL/GenBank/DDBJ whole genome shotgun (WGS) entry which is preliminary data.</text>
</comment>
<evidence type="ECO:0000313" key="3">
    <source>
        <dbReference type="Proteomes" id="UP000179642"/>
    </source>
</evidence>
<evidence type="ECO:0000256" key="1">
    <source>
        <dbReference type="SAM" id="MobiDB-lite"/>
    </source>
</evidence>
<name>A0A1S2QFW5_9ACTN</name>